<evidence type="ECO:0000256" key="5">
    <source>
        <dbReference type="ARBA" id="ARBA00022968"/>
    </source>
</evidence>
<dbReference type="NCBIfam" id="TIGR00350">
    <property type="entry name" value="lytR_cpsA_psr"/>
    <property type="match status" value="1"/>
</dbReference>
<dbReference type="Pfam" id="PF03816">
    <property type="entry name" value="LytR_cpsA_psr"/>
    <property type="match status" value="1"/>
</dbReference>
<keyword evidence="4 12" id="KW-0812">Transmembrane</keyword>
<evidence type="ECO:0000259" key="13">
    <source>
        <dbReference type="Pfam" id="PF03816"/>
    </source>
</evidence>
<keyword evidence="5" id="KW-0735">Signal-anchor</keyword>
<keyword evidence="3" id="KW-1003">Cell membrane</keyword>
<dbReference type="PANTHER" id="PTHR33392:SF8">
    <property type="entry name" value="REGULATORY PROTEIN MSRR"/>
    <property type="match status" value="1"/>
</dbReference>
<comment type="function">
    <text evidence="10">Involved in SarA attenuation. Affects resistance to oxacillin and teicoplanin, as well as the synthesis of virulence factors.</text>
</comment>
<feature type="transmembrane region" description="Helical" evidence="12">
    <location>
        <begin position="20"/>
        <end position="38"/>
    </location>
</feature>
<evidence type="ECO:0000256" key="8">
    <source>
        <dbReference type="ARBA" id="ARBA00023136"/>
    </source>
</evidence>
<gene>
    <name evidence="14" type="ORF">LMUR_13804</name>
</gene>
<proteinExistence type="inferred from homology"/>
<evidence type="ECO:0000256" key="6">
    <source>
        <dbReference type="ARBA" id="ARBA00022989"/>
    </source>
</evidence>
<accession>A0A829R5I5</accession>
<evidence type="ECO:0000256" key="2">
    <source>
        <dbReference type="ARBA" id="ARBA00006068"/>
    </source>
</evidence>
<feature type="domain" description="Cell envelope-related transcriptional attenuator" evidence="13">
    <location>
        <begin position="85"/>
        <end position="228"/>
    </location>
</feature>
<reference evidence="14 15" key="1">
    <citation type="submission" date="2012-12" db="EMBL/GenBank/DDBJ databases">
        <title>Novel taxa of Listeriaceae from agricultural environments in the United States.</title>
        <authorList>
            <person name="den Bakker H.C."/>
            <person name="Allred A."/>
            <person name="Warchocki S."/>
            <person name="Wright E.M."/>
            <person name="Burrell A."/>
            <person name="Nightingale K.K."/>
            <person name="Kephart D."/>
            <person name="Wiedmann M."/>
        </authorList>
    </citation>
    <scope>NUCLEOTIDE SEQUENCE [LARGE SCALE GENOMIC DNA]</scope>
    <source>
        <strain evidence="14 15">FSL F6-1183</strain>
    </source>
</reference>
<evidence type="ECO:0000313" key="14">
    <source>
        <dbReference type="EMBL" id="EUJ26279.1"/>
    </source>
</evidence>
<evidence type="ECO:0000256" key="7">
    <source>
        <dbReference type="ARBA" id="ARBA00023015"/>
    </source>
</evidence>
<dbReference type="GO" id="GO:0005886">
    <property type="term" value="C:plasma membrane"/>
    <property type="evidence" value="ECO:0007669"/>
    <property type="project" value="UniProtKB-SubCell"/>
</dbReference>
<comment type="similarity">
    <text evidence="2">Belongs to the LytR/CpsA/Psr (LCP) family.</text>
</comment>
<protein>
    <recommendedName>
        <fullName evidence="11">Regulatory protein MsrR</fullName>
    </recommendedName>
</protein>
<keyword evidence="9" id="KW-0804">Transcription</keyword>
<evidence type="ECO:0000256" key="3">
    <source>
        <dbReference type="ARBA" id="ARBA00022475"/>
    </source>
</evidence>
<dbReference type="Proteomes" id="UP000019251">
    <property type="component" value="Unassembled WGS sequence"/>
</dbReference>
<keyword evidence="7" id="KW-0805">Transcription regulation</keyword>
<keyword evidence="6 12" id="KW-1133">Transmembrane helix</keyword>
<dbReference type="PANTHER" id="PTHR33392">
    <property type="entry name" value="POLYISOPRENYL-TEICHOIC ACID--PEPTIDOGLYCAN TEICHOIC ACID TRANSFERASE TAGU"/>
    <property type="match status" value="1"/>
</dbReference>
<dbReference type="EMBL" id="AODG01000018">
    <property type="protein sequence ID" value="EUJ26279.1"/>
    <property type="molecule type" value="Genomic_DNA"/>
</dbReference>
<organism evidence="14 15">
    <name type="scientific">Listeria grayi FSL F6-1183</name>
    <dbReference type="NCBI Taxonomy" id="1265827"/>
    <lineage>
        <taxon>Bacteria</taxon>
        <taxon>Bacillati</taxon>
        <taxon>Bacillota</taxon>
        <taxon>Bacilli</taxon>
        <taxon>Bacillales</taxon>
        <taxon>Listeriaceae</taxon>
        <taxon>Listeria</taxon>
    </lineage>
</organism>
<dbReference type="Gene3D" id="3.40.630.190">
    <property type="entry name" value="LCP protein"/>
    <property type="match status" value="1"/>
</dbReference>
<evidence type="ECO:0000256" key="4">
    <source>
        <dbReference type="ARBA" id="ARBA00022692"/>
    </source>
</evidence>
<comment type="caution">
    <text evidence="14">The sequence shown here is derived from an EMBL/GenBank/DDBJ whole genome shotgun (WGS) entry which is preliminary data.</text>
</comment>
<comment type="subcellular location">
    <subcellularLocation>
        <location evidence="1">Cell membrane</location>
        <topology evidence="1">Single-pass type II membrane protein</topology>
    </subcellularLocation>
</comment>
<dbReference type="RefSeq" id="WP_052009285.1">
    <property type="nucleotide sequence ID" value="NZ_AODG01000018.1"/>
</dbReference>
<evidence type="ECO:0000256" key="10">
    <source>
        <dbReference type="ARBA" id="ARBA00037178"/>
    </source>
</evidence>
<evidence type="ECO:0000256" key="12">
    <source>
        <dbReference type="SAM" id="Phobius"/>
    </source>
</evidence>
<dbReference type="AlphaFoldDB" id="A0A829R5I5"/>
<dbReference type="InterPro" id="IPR050922">
    <property type="entry name" value="LytR/CpsA/Psr_CW_biosynth"/>
</dbReference>
<sequence length="313" mass="34804">MKKWRNIKKKRKVRVGRVIIAIVVIFLIIGVITGIVAYSKYKSSLKQAEKENTLQSFPFNGVKSGNGDFNVLLLGSDSRGKDRGRSDSIMIARYDKKTGTPKLVSIMRDTYVDIPGHGKNKINAAYSFGGPELVRKTIKENFNVDIQYYVVANFSQFPKIVDTLAPDGIEINAEKNMSKNIDVAIKAGKQKMDGKTLLQYARFRHDAEGDFGRIRRQQQVLNALKEQAVSAGSITKLPDVLGKLQGYTATDLPSNLLFKTGIDFVLGKTEPLEKFSIPAKGLWHPERIDGPGDVLRMDDVAANAKALQDFLNK</sequence>
<evidence type="ECO:0000256" key="9">
    <source>
        <dbReference type="ARBA" id="ARBA00023163"/>
    </source>
</evidence>
<evidence type="ECO:0000313" key="15">
    <source>
        <dbReference type="Proteomes" id="UP000019251"/>
    </source>
</evidence>
<keyword evidence="8 12" id="KW-0472">Membrane</keyword>
<dbReference type="InterPro" id="IPR004474">
    <property type="entry name" value="LytR_CpsA_psr"/>
</dbReference>
<evidence type="ECO:0000256" key="11">
    <source>
        <dbReference type="ARBA" id="ARBA00040752"/>
    </source>
</evidence>
<evidence type="ECO:0000256" key="1">
    <source>
        <dbReference type="ARBA" id="ARBA00004401"/>
    </source>
</evidence>
<name>A0A829R5I5_LISGR</name>